<sequence length="254" mass="28652">MKTIQTIEEVLTQIDEIISWSRQNESPVGYFASTYRIMTAQVLKGIQTKKFEDNSRMTILDIAFAKRYLEAWNSYRNGKRCSHAWRIAFEAAKNQNLLILQHIFLGMNAHINLDLGIAAASIMPYRSINPLKNDFNRINEVIASINQNVQDSLNRIIYPVHLIDQVADGKDNAVLDFCISKARQTSWTTAVISSNTPKFLQDSVTAVVDYATAQVATQILNPKLLTPALSKALKKYESSDVKKNIEILSSTKNI</sequence>
<evidence type="ECO:0000313" key="1">
    <source>
        <dbReference type="EMBL" id="KMQ70067.1"/>
    </source>
</evidence>
<name>A0A0J7IVS5_9FLAO</name>
<dbReference type="PATRIC" id="fig|1304281.5.peg.3110"/>
<gene>
    <name evidence="1" type="ORF">ACM44_14300</name>
</gene>
<keyword evidence="2" id="KW-1185">Reference proteome</keyword>
<comment type="caution">
    <text evidence="1">The sequence shown here is derived from an EMBL/GenBank/DDBJ whole genome shotgun (WGS) entry which is preliminary data.</text>
</comment>
<proteinExistence type="predicted"/>
<dbReference type="STRING" id="1304281.ACM44_14300"/>
<organism evidence="1 2">
    <name type="scientific">Chryseobacterium koreense CCUG 49689</name>
    <dbReference type="NCBI Taxonomy" id="1304281"/>
    <lineage>
        <taxon>Bacteria</taxon>
        <taxon>Pseudomonadati</taxon>
        <taxon>Bacteroidota</taxon>
        <taxon>Flavobacteriia</taxon>
        <taxon>Flavobacteriales</taxon>
        <taxon>Weeksellaceae</taxon>
        <taxon>Chryseobacterium group</taxon>
        <taxon>Chryseobacterium</taxon>
    </lineage>
</organism>
<dbReference type="AlphaFoldDB" id="A0A0J7IVS5"/>
<evidence type="ECO:0000313" key="2">
    <source>
        <dbReference type="Proteomes" id="UP000035900"/>
    </source>
</evidence>
<dbReference type="Proteomes" id="UP000035900">
    <property type="component" value="Unassembled WGS sequence"/>
</dbReference>
<reference evidence="1 2" key="1">
    <citation type="journal article" date="2004" name="Int. J. Syst. Evol. Microbiol.">
        <title>Kaistella koreensis gen. nov., sp. nov., a novel member of the Chryseobacterium-Bergeyella-Riemerella branch.</title>
        <authorList>
            <person name="Kim M.K."/>
            <person name="Im W.T."/>
            <person name="Shin Y.K."/>
            <person name="Lim J.H."/>
            <person name="Kim S.H."/>
            <person name="Lee B.C."/>
            <person name="Park M.Y."/>
            <person name="Lee K.Y."/>
            <person name="Lee S.T."/>
        </authorList>
    </citation>
    <scope>NUCLEOTIDE SEQUENCE [LARGE SCALE GENOMIC DNA]</scope>
    <source>
        <strain evidence="1 2">CCUG 49689</strain>
    </source>
</reference>
<protein>
    <submittedName>
        <fullName evidence="1">Uncharacterized protein</fullName>
    </submittedName>
</protein>
<dbReference type="EMBL" id="LFNG01000039">
    <property type="protein sequence ID" value="KMQ70067.1"/>
    <property type="molecule type" value="Genomic_DNA"/>
</dbReference>
<accession>A0A0J7IVS5</accession>
<dbReference type="RefSeq" id="WP_221247281.1">
    <property type="nucleotide sequence ID" value="NZ_LFNG01000039.1"/>
</dbReference>
<dbReference type="Pfam" id="PF19458">
    <property type="entry name" value="DUF5995"/>
    <property type="match status" value="1"/>
</dbReference>
<dbReference type="InterPro" id="IPR046037">
    <property type="entry name" value="DUF5995"/>
</dbReference>